<organism evidence="1 2">
    <name type="scientific">Plectus sambesii</name>
    <dbReference type="NCBI Taxonomy" id="2011161"/>
    <lineage>
        <taxon>Eukaryota</taxon>
        <taxon>Metazoa</taxon>
        <taxon>Ecdysozoa</taxon>
        <taxon>Nematoda</taxon>
        <taxon>Chromadorea</taxon>
        <taxon>Plectida</taxon>
        <taxon>Plectina</taxon>
        <taxon>Plectoidea</taxon>
        <taxon>Plectidae</taxon>
        <taxon>Plectus</taxon>
    </lineage>
</organism>
<evidence type="ECO:0000313" key="2">
    <source>
        <dbReference type="WBParaSite" id="PSAMB.scaffold3712size17154.g22270.t1"/>
    </source>
</evidence>
<evidence type="ECO:0000313" key="1">
    <source>
        <dbReference type="Proteomes" id="UP000887566"/>
    </source>
</evidence>
<sequence>MFEYDRLALDVAEQVALVRQQDVAFSSIAAGRKSSDCSRRRNCPSVDAFDCASSGYGSPGLCSTPLPSPAGADDVHRRMSAIVASDVGFFDFCSSTDNTANANQHLFADCGAIPNCCDHLSAWLETTTDKVVADK</sequence>
<dbReference type="Proteomes" id="UP000887566">
    <property type="component" value="Unplaced"/>
</dbReference>
<proteinExistence type="predicted"/>
<dbReference type="AlphaFoldDB" id="A0A914WES6"/>
<keyword evidence="1" id="KW-1185">Reference proteome</keyword>
<name>A0A914WES6_9BILA</name>
<protein>
    <submittedName>
        <fullName evidence="2">Uncharacterized protein</fullName>
    </submittedName>
</protein>
<accession>A0A914WES6</accession>
<reference evidence="2" key="1">
    <citation type="submission" date="2022-11" db="UniProtKB">
        <authorList>
            <consortium name="WormBaseParasite"/>
        </authorList>
    </citation>
    <scope>IDENTIFICATION</scope>
</reference>
<dbReference type="WBParaSite" id="PSAMB.scaffold3712size17154.g22270.t1">
    <property type="protein sequence ID" value="PSAMB.scaffold3712size17154.g22270.t1"/>
    <property type="gene ID" value="PSAMB.scaffold3712size17154.g22270"/>
</dbReference>